<dbReference type="Pfam" id="PF02626">
    <property type="entry name" value="CT_A_B"/>
    <property type="match status" value="1"/>
</dbReference>
<dbReference type="InterPro" id="IPR003778">
    <property type="entry name" value="CT_A_B"/>
</dbReference>
<evidence type="ECO:0000313" key="7">
    <source>
        <dbReference type="Proteomes" id="UP001157091"/>
    </source>
</evidence>
<evidence type="ECO:0000256" key="4">
    <source>
        <dbReference type="SAM" id="MobiDB-lite"/>
    </source>
</evidence>
<evidence type="ECO:0000313" key="6">
    <source>
        <dbReference type="EMBL" id="GMA25310.1"/>
    </source>
</evidence>
<feature type="domain" description="Carboxyltransferase" evidence="5">
    <location>
        <begin position="1"/>
        <end position="47"/>
    </location>
</feature>
<dbReference type="SUPFAM" id="SSF50891">
    <property type="entry name" value="Cyclophilin-like"/>
    <property type="match status" value="1"/>
</dbReference>
<sequence>MPPSGRPVVFLADHPVTGGYPVIGVVTPAGADALAQLRPGDELRFRPAGTRPHPTSSESVGPW</sequence>
<feature type="region of interest" description="Disordered" evidence="4">
    <location>
        <begin position="38"/>
        <end position="63"/>
    </location>
</feature>
<keyword evidence="1" id="KW-0547">Nucleotide-binding</keyword>
<dbReference type="PANTHER" id="PTHR43309:SF3">
    <property type="entry name" value="5-OXOPROLINASE SUBUNIT C"/>
    <property type="match status" value="1"/>
</dbReference>
<comment type="caution">
    <text evidence="6">The sequence shown here is derived from an EMBL/GenBank/DDBJ whole genome shotgun (WGS) entry which is preliminary data.</text>
</comment>
<gene>
    <name evidence="6" type="ORF">GCM10025864_30690</name>
</gene>
<protein>
    <recommendedName>
        <fullName evidence="5">Carboxyltransferase domain-containing protein</fullName>
    </recommendedName>
</protein>
<keyword evidence="7" id="KW-1185">Reference proteome</keyword>
<dbReference type="RefSeq" id="WP_348525247.1">
    <property type="nucleotide sequence ID" value="NZ_BSUK01000001.1"/>
</dbReference>
<dbReference type="PANTHER" id="PTHR43309">
    <property type="entry name" value="5-OXOPROLINASE SUBUNIT C"/>
    <property type="match status" value="1"/>
</dbReference>
<feature type="compositionally biased region" description="Polar residues" evidence="4">
    <location>
        <begin position="53"/>
        <end position="63"/>
    </location>
</feature>
<dbReference type="EMBL" id="BSUK01000001">
    <property type="protein sequence ID" value="GMA25310.1"/>
    <property type="molecule type" value="Genomic_DNA"/>
</dbReference>
<organism evidence="6 7">
    <name type="scientific">Luteimicrobium album</name>
    <dbReference type="NCBI Taxonomy" id="1054550"/>
    <lineage>
        <taxon>Bacteria</taxon>
        <taxon>Bacillati</taxon>
        <taxon>Actinomycetota</taxon>
        <taxon>Actinomycetes</taxon>
        <taxon>Micrococcales</taxon>
        <taxon>Luteimicrobium</taxon>
    </lineage>
</organism>
<keyword evidence="2" id="KW-0378">Hydrolase</keyword>
<evidence type="ECO:0000256" key="2">
    <source>
        <dbReference type="ARBA" id="ARBA00022801"/>
    </source>
</evidence>
<keyword evidence="3" id="KW-0067">ATP-binding</keyword>
<evidence type="ECO:0000256" key="3">
    <source>
        <dbReference type="ARBA" id="ARBA00022840"/>
    </source>
</evidence>
<proteinExistence type="predicted"/>
<evidence type="ECO:0000259" key="5">
    <source>
        <dbReference type="Pfam" id="PF02626"/>
    </source>
</evidence>
<dbReference type="InterPro" id="IPR029000">
    <property type="entry name" value="Cyclophilin-like_dom_sf"/>
</dbReference>
<evidence type="ECO:0000256" key="1">
    <source>
        <dbReference type="ARBA" id="ARBA00022741"/>
    </source>
</evidence>
<name>A0ABQ6I482_9MICO</name>
<accession>A0ABQ6I482</accession>
<dbReference type="InterPro" id="IPR052708">
    <property type="entry name" value="PxpC"/>
</dbReference>
<reference evidence="7" key="1">
    <citation type="journal article" date="2019" name="Int. J. Syst. Evol. Microbiol.">
        <title>The Global Catalogue of Microorganisms (GCM) 10K type strain sequencing project: providing services to taxonomists for standard genome sequencing and annotation.</title>
        <authorList>
            <consortium name="The Broad Institute Genomics Platform"/>
            <consortium name="The Broad Institute Genome Sequencing Center for Infectious Disease"/>
            <person name="Wu L."/>
            <person name="Ma J."/>
        </authorList>
    </citation>
    <scope>NUCLEOTIDE SEQUENCE [LARGE SCALE GENOMIC DNA]</scope>
    <source>
        <strain evidence="7">NBRC 106348</strain>
    </source>
</reference>
<dbReference type="Proteomes" id="UP001157091">
    <property type="component" value="Unassembled WGS sequence"/>
</dbReference>
<dbReference type="Gene3D" id="2.40.100.10">
    <property type="entry name" value="Cyclophilin-like"/>
    <property type="match status" value="1"/>
</dbReference>